<dbReference type="PRINTS" id="PR00385">
    <property type="entry name" value="P450"/>
</dbReference>
<dbReference type="EMBL" id="CANHGI010000002">
    <property type="protein sequence ID" value="CAI5440930.1"/>
    <property type="molecule type" value="Genomic_DNA"/>
</dbReference>
<gene>
    <name evidence="10" type="ORF">CAMP_LOCUS3567</name>
</gene>
<dbReference type="GO" id="GO:0005506">
    <property type="term" value="F:iron ion binding"/>
    <property type="evidence" value="ECO:0007669"/>
    <property type="project" value="InterPro"/>
</dbReference>
<evidence type="ECO:0000256" key="2">
    <source>
        <dbReference type="ARBA" id="ARBA00010617"/>
    </source>
</evidence>
<dbReference type="AlphaFoldDB" id="A0A9P1I9E6"/>
<evidence type="ECO:0000256" key="4">
    <source>
        <dbReference type="ARBA" id="ARBA00022723"/>
    </source>
</evidence>
<reference evidence="10" key="1">
    <citation type="submission" date="2022-11" db="EMBL/GenBank/DDBJ databases">
        <authorList>
            <person name="Kikuchi T."/>
        </authorList>
    </citation>
    <scope>NUCLEOTIDE SEQUENCE</scope>
    <source>
        <strain evidence="10">PS1010</strain>
    </source>
</reference>
<keyword evidence="6 8" id="KW-0408">Iron</keyword>
<dbReference type="InterPro" id="IPR017972">
    <property type="entry name" value="Cyt_P450_CS"/>
</dbReference>
<dbReference type="GO" id="GO:0020037">
    <property type="term" value="F:heme binding"/>
    <property type="evidence" value="ECO:0007669"/>
    <property type="project" value="InterPro"/>
</dbReference>
<evidence type="ECO:0000256" key="5">
    <source>
        <dbReference type="ARBA" id="ARBA00023002"/>
    </source>
</evidence>
<evidence type="ECO:0000256" key="3">
    <source>
        <dbReference type="ARBA" id="ARBA00022617"/>
    </source>
</evidence>
<dbReference type="InterPro" id="IPR002401">
    <property type="entry name" value="Cyt_P450_E_grp-I"/>
</dbReference>
<dbReference type="PANTHER" id="PTHR24279:SF120">
    <property type="entry name" value="CYTOCHROME P450"/>
    <property type="match status" value="1"/>
</dbReference>
<evidence type="ECO:0000256" key="7">
    <source>
        <dbReference type="ARBA" id="ARBA00023033"/>
    </source>
</evidence>
<keyword evidence="7 9" id="KW-0503">Monooxygenase</keyword>
<evidence type="ECO:0000256" key="9">
    <source>
        <dbReference type="RuleBase" id="RU000461"/>
    </source>
</evidence>
<name>A0A9P1I9E6_9PELO</name>
<dbReference type="PRINTS" id="PR00463">
    <property type="entry name" value="EP450I"/>
</dbReference>
<dbReference type="OrthoDB" id="3945418at2759"/>
<comment type="caution">
    <text evidence="10">The sequence shown here is derived from an EMBL/GenBank/DDBJ whole genome shotgun (WGS) entry which is preliminary data.</text>
</comment>
<evidence type="ECO:0000256" key="6">
    <source>
        <dbReference type="ARBA" id="ARBA00023004"/>
    </source>
</evidence>
<dbReference type="PANTHER" id="PTHR24279">
    <property type="entry name" value="CYTOCHROME P450"/>
    <property type="match status" value="1"/>
</dbReference>
<dbReference type="SUPFAM" id="SSF48264">
    <property type="entry name" value="Cytochrome P450"/>
    <property type="match status" value="1"/>
</dbReference>
<evidence type="ECO:0000256" key="8">
    <source>
        <dbReference type="PIRSR" id="PIRSR602401-1"/>
    </source>
</evidence>
<comment type="cofactor">
    <cofactor evidence="1 8">
        <name>heme</name>
        <dbReference type="ChEBI" id="CHEBI:30413"/>
    </cofactor>
</comment>
<dbReference type="InterPro" id="IPR036396">
    <property type="entry name" value="Cyt_P450_sf"/>
</dbReference>
<keyword evidence="4 8" id="KW-0479">Metal-binding</keyword>
<keyword evidence="5 9" id="KW-0560">Oxidoreductase</keyword>
<dbReference type="Gene3D" id="1.10.630.10">
    <property type="entry name" value="Cytochrome P450"/>
    <property type="match status" value="1"/>
</dbReference>
<keyword evidence="11" id="KW-1185">Reference proteome</keyword>
<protein>
    <submittedName>
        <fullName evidence="10">Uncharacterized protein</fullName>
    </submittedName>
</protein>
<dbReference type="GO" id="GO:0016705">
    <property type="term" value="F:oxidoreductase activity, acting on paired donors, with incorporation or reduction of molecular oxygen"/>
    <property type="evidence" value="ECO:0007669"/>
    <property type="project" value="InterPro"/>
</dbReference>
<evidence type="ECO:0000256" key="1">
    <source>
        <dbReference type="ARBA" id="ARBA00001971"/>
    </source>
</evidence>
<organism evidence="10 11">
    <name type="scientific">Caenorhabditis angaria</name>
    <dbReference type="NCBI Taxonomy" id="860376"/>
    <lineage>
        <taxon>Eukaryota</taxon>
        <taxon>Metazoa</taxon>
        <taxon>Ecdysozoa</taxon>
        <taxon>Nematoda</taxon>
        <taxon>Chromadorea</taxon>
        <taxon>Rhabditida</taxon>
        <taxon>Rhabditina</taxon>
        <taxon>Rhabditomorpha</taxon>
        <taxon>Rhabditoidea</taxon>
        <taxon>Rhabditidae</taxon>
        <taxon>Peloderinae</taxon>
        <taxon>Caenorhabditis</taxon>
    </lineage>
</organism>
<dbReference type="Proteomes" id="UP001152747">
    <property type="component" value="Unassembled WGS sequence"/>
</dbReference>
<sequence>MRKTLKILNATCPYSSPLENLAKIRSFEQIPGPRNVPLIGSFENLKFAIGADQKTIENYTGYLQSLYQKYGPIVKENLGFGRKYVVHIYDPKDAQTIFGADGKMPFIVPLQETTQKYREMKGMNPGLGNLNGAEWYRLRSSIQQAMMRPQSVQTYLPFSEKVANQLIQHISEQPGRVDMRKIAGRWSLESAGQILFEKSLGSLGQEKLWADKLVQLNREIFQLSAKMRLGFPIFRVISTKNWRKMVDFEDRFYAEVDKLMDQALDNLKILKDPKDNLRFASYLINQKELTRRDCKVILLSMFSDGLSTTAPMLIYNLYNLAKHPEAQEKIRNENGSNKYLKACIKETFRMFPIGTEVSRVLQQDLVLGGYLVPKGTAVDINTNVLMRTQALFQNSPDQFKPERWLEKSAENAHPFAFLPFGFGPRMCAGRRFAEQDLSTVLAKLCRNFRISHHGTQIRQIYETLLLPDGSCEFEFEKI</sequence>
<keyword evidence="3 8" id="KW-0349">Heme</keyword>
<dbReference type="InterPro" id="IPR001128">
    <property type="entry name" value="Cyt_P450"/>
</dbReference>
<dbReference type="CDD" id="cd11054">
    <property type="entry name" value="CYP24A1-like"/>
    <property type="match status" value="1"/>
</dbReference>
<dbReference type="Pfam" id="PF00067">
    <property type="entry name" value="p450"/>
    <property type="match status" value="1"/>
</dbReference>
<dbReference type="PROSITE" id="PS00086">
    <property type="entry name" value="CYTOCHROME_P450"/>
    <property type="match status" value="1"/>
</dbReference>
<accession>A0A9P1I9E6</accession>
<feature type="binding site" description="axial binding residue" evidence="8">
    <location>
        <position position="427"/>
    </location>
    <ligand>
        <name>heme</name>
        <dbReference type="ChEBI" id="CHEBI:30413"/>
    </ligand>
    <ligandPart>
        <name>Fe</name>
        <dbReference type="ChEBI" id="CHEBI:18248"/>
    </ligandPart>
</feature>
<evidence type="ECO:0000313" key="10">
    <source>
        <dbReference type="EMBL" id="CAI5440930.1"/>
    </source>
</evidence>
<comment type="similarity">
    <text evidence="2 9">Belongs to the cytochrome P450 family.</text>
</comment>
<dbReference type="InterPro" id="IPR050479">
    <property type="entry name" value="CYP11_CYP27_families"/>
</dbReference>
<evidence type="ECO:0000313" key="11">
    <source>
        <dbReference type="Proteomes" id="UP001152747"/>
    </source>
</evidence>
<proteinExistence type="inferred from homology"/>
<dbReference type="GO" id="GO:0004497">
    <property type="term" value="F:monooxygenase activity"/>
    <property type="evidence" value="ECO:0007669"/>
    <property type="project" value="UniProtKB-KW"/>
</dbReference>